<accession>A0A0F9NRL9</accession>
<name>A0A0F9NRL9_9ZZZZ</name>
<dbReference type="AlphaFoldDB" id="A0A0F9NRL9"/>
<dbReference type="EMBL" id="LAZR01006524">
    <property type="protein sequence ID" value="KKM91495.1"/>
    <property type="molecule type" value="Genomic_DNA"/>
</dbReference>
<protein>
    <submittedName>
        <fullName evidence="1">Uncharacterized protein</fullName>
    </submittedName>
</protein>
<reference evidence="1" key="1">
    <citation type="journal article" date="2015" name="Nature">
        <title>Complex archaea that bridge the gap between prokaryotes and eukaryotes.</title>
        <authorList>
            <person name="Spang A."/>
            <person name="Saw J.H."/>
            <person name="Jorgensen S.L."/>
            <person name="Zaremba-Niedzwiedzka K."/>
            <person name="Martijn J."/>
            <person name="Lind A.E."/>
            <person name="van Eijk R."/>
            <person name="Schleper C."/>
            <person name="Guy L."/>
            <person name="Ettema T.J."/>
        </authorList>
    </citation>
    <scope>NUCLEOTIDE SEQUENCE</scope>
</reference>
<gene>
    <name evidence="1" type="ORF">LCGC14_1227890</name>
</gene>
<sequence length="75" mass="8587">MDKQAIFHREGRTINIILHDFSSAKLKFDTLKGAKLVNAHIHEVIENMPDLLNKSDVENFIAEVKSDILRSNRSL</sequence>
<proteinExistence type="predicted"/>
<comment type="caution">
    <text evidence="1">The sequence shown here is derived from an EMBL/GenBank/DDBJ whole genome shotgun (WGS) entry which is preliminary data.</text>
</comment>
<evidence type="ECO:0000313" key="1">
    <source>
        <dbReference type="EMBL" id="KKM91495.1"/>
    </source>
</evidence>
<organism evidence="1">
    <name type="scientific">marine sediment metagenome</name>
    <dbReference type="NCBI Taxonomy" id="412755"/>
    <lineage>
        <taxon>unclassified sequences</taxon>
        <taxon>metagenomes</taxon>
        <taxon>ecological metagenomes</taxon>
    </lineage>
</organism>